<feature type="transmembrane region" description="Helical" evidence="1">
    <location>
        <begin position="41"/>
        <end position="59"/>
    </location>
</feature>
<gene>
    <name evidence="2" type="ORF">METZ01_LOCUS457850</name>
</gene>
<organism evidence="2">
    <name type="scientific">marine metagenome</name>
    <dbReference type="NCBI Taxonomy" id="408172"/>
    <lineage>
        <taxon>unclassified sequences</taxon>
        <taxon>metagenomes</taxon>
        <taxon>ecological metagenomes</taxon>
    </lineage>
</organism>
<proteinExistence type="predicted"/>
<feature type="transmembrane region" description="Helical" evidence="1">
    <location>
        <begin position="90"/>
        <end position="108"/>
    </location>
</feature>
<feature type="non-terminal residue" evidence="2">
    <location>
        <position position="1"/>
    </location>
</feature>
<accession>A0A383AAT0</accession>
<feature type="transmembrane region" description="Helical" evidence="1">
    <location>
        <begin position="7"/>
        <end position="29"/>
    </location>
</feature>
<dbReference type="AlphaFoldDB" id="A0A383AAT0"/>
<evidence type="ECO:0000313" key="2">
    <source>
        <dbReference type="EMBL" id="SVE04996.1"/>
    </source>
</evidence>
<sequence>FPFAGMYLVAFELGAKPYLCALIALFYTINPFTTEFLISINQWNNFALSLMPILFWVVLRYYHDNLKLFLFYGSTSALFSFAYTNYPLNAIINISTIFAVYIVSLYRNERFLFFEFIKKYSLVFSAFLIFNCWWLLNIFMAVGSALS</sequence>
<protein>
    <recommendedName>
        <fullName evidence="3">Glycosyltransferase RgtA/B/C/D-like domain-containing protein</fullName>
    </recommendedName>
</protein>
<keyword evidence="1" id="KW-0472">Membrane</keyword>
<reference evidence="2" key="1">
    <citation type="submission" date="2018-05" db="EMBL/GenBank/DDBJ databases">
        <authorList>
            <person name="Lanie J.A."/>
            <person name="Ng W.-L."/>
            <person name="Kazmierczak K.M."/>
            <person name="Andrzejewski T.M."/>
            <person name="Davidsen T.M."/>
            <person name="Wayne K.J."/>
            <person name="Tettelin H."/>
            <person name="Glass J.I."/>
            <person name="Rusch D."/>
            <person name="Podicherti R."/>
            <person name="Tsui H.-C.T."/>
            <person name="Winkler M.E."/>
        </authorList>
    </citation>
    <scope>NUCLEOTIDE SEQUENCE</scope>
</reference>
<feature type="transmembrane region" description="Helical" evidence="1">
    <location>
        <begin position="120"/>
        <end position="142"/>
    </location>
</feature>
<evidence type="ECO:0000256" key="1">
    <source>
        <dbReference type="SAM" id="Phobius"/>
    </source>
</evidence>
<evidence type="ECO:0008006" key="3">
    <source>
        <dbReference type="Google" id="ProtNLM"/>
    </source>
</evidence>
<name>A0A383AAT0_9ZZZZ</name>
<keyword evidence="1" id="KW-0812">Transmembrane</keyword>
<feature type="transmembrane region" description="Helical" evidence="1">
    <location>
        <begin position="66"/>
        <end position="84"/>
    </location>
</feature>
<keyword evidence="1" id="KW-1133">Transmembrane helix</keyword>
<dbReference type="EMBL" id="UINC01190710">
    <property type="protein sequence ID" value="SVE04996.1"/>
    <property type="molecule type" value="Genomic_DNA"/>
</dbReference>